<proteinExistence type="predicted"/>
<evidence type="ECO:0000313" key="1">
    <source>
        <dbReference type="EMBL" id="GBN23438.1"/>
    </source>
</evidence>
<sequence>MKSQRLHVRLEDIKYKLTLPPVEELVSQDIILRRSQRLLNLSN</sequence>
<dbReference type="AlphaFoldDB" id="A0A4Y2M8K2"/>
<gene>
    <name evidence="1" type="ORF">AVEN_219089_1</name>
</gene>
<protein>
    <submittedName>
        <fullName evidence="1">Uncharacterized protein</fullName>
    </submittedName>
</protein>
<keyword evidence="2" id="KW-1185">Reference proteome</keyword>
<accession>A0A4Y2M8K2</accession>
<feature type="non-terminal residue" evidence="1">
    <location>
        <position position="43"/>
    </location>
</feature>
<comment type="caution">
    <text evidence="1">The sequence shown here is derived from an EMBL/GenBank/DDBJ whole genome shotgun (WGS) entry which is preliminary data.</text>
</comment>
<dbReference type="EMBL" id="BGPR01006995">
    <property type="protein sequence ID" value="GBN23438.1"/>
    <property type="molecule type" value="Genomic_DNA"/>
</dbReference>
<evidence type="ECO:0000313" key="2">
    <source>
        <dbReference type="Proteomes" id="UP000499080"/>
    </source>
</evidence>
<name>A0A4Y2M8K2_ARAVE</name>
<organism evidence="1 2">
    <name type="scientific">Araneus ventricosus</name>
    <name type="common">Orbweaver spider</name>
    <name type="synonym">Epeira ventricosa</name>
    <dbReference type="NCBI Taxonomy" id="182803"/>
    <lineage>
        <taxon>Eukaryota</taxon>
        <taxon>Metazoa</taxon>
        <taxon>Ecdysozoa</taxon>
        <taxon>Arthropoda</taxon>
        <taxon>Chelicerata</taxon>
        <taxon>Arachnida</taxon>
        <taxon>Araneae</taxon>
        <taxon>Araneomorphae</taxon>
        <taxon>Entelegynae</taxon>
        <taxon>Araneoidea</taxon>
        <taxon>Araneidae</taxon>
        <taxon>Araneus</taxon>
    </lineage>
</organism>
<reference evidence="1 2" key="1">
    <citation type="journal article" date="2019" name="Sci. Rep.">
        <title>Orb-weaving spider Araneus ventricosus genome elucidates the spidroin gene catalogue.</title>
        <authorList>
            <person name="Kono N."/>
            <person name="Nakamura H."/>
            <person name="Ohtoshi R."/>
            <person name="Moran D.A.P."/>
            <person name="Shinohara A."/>
            <person name="Yoshida Y."/>
            <person name="Fujiwara M."/>
            <person name="Mori M."/>
            <person name="Tomita M."/>
            <person name="Arakawa K."/>
        </authorList>
    </citation>
    <scope>NUCLEOTIDE SEQUENCE [LARGE SCALE GENOMIC DNA]</scope>
</reference>
<dbReference type="Proteomes" id="UP000499080">
    <property type="component" value="Unassembled WGS sequence"/>
</dbReference>